<reference evidence="1" key="1">
    <citation type="journal article" date="2023" name="Nat. Commun.">
        <title>Diploid and tetraploid genomes of Acorus and the evolution of monocots.</title>
        <authorList>
            <person name="Ma L."/>
            <person name="Liu K.W."/>
            <person name="Li Z."/>
            <person name="Hsiao Y.Y."/>
            <person name="Qi Y."/>
            <person name="Fu T."/>
            <person name="Tang G.D."/>
            <person name="Zhang D."/>
            <person name="Sun W.H."/>
            <person name="Liu D.K."/>
            <person name="Li Y."/>
            <person name="Chen G.Z."/>
            <person name="Liu X.D."/>
            <person name="Liao X.Y."/>
            <person name="Jiang Y.T."/>
            <person name="Yu X."/>
            <person name="Hao Y."/>
            <person name="Huang J."/>
            <person name="Zhao X.W."/>
            <person name="Ke S."/>
            <person name="Chen Y.Y."/>
            <person name="Wu W.L."/>
            <person name="Hsu J.L."/>
            <person name="Lin Y.F."/>
            <person name="Huang M.D."/>
            <person name="Li C.Y."/>
            <person name="Huang L."/>
            <person name="Wang Z.W."/>
            <person name="Zhao X."/>
            <person name="Zhong W.Y."/>
            <person name="Peng D.H."/>
            <person name="Ahmad S."/>
            <person name="Lan S."/>
            <person name="Zhang J.S."/>
            <person name="Tsai W.C."/>
            <person name="Van de Peer Y."/>
            <person name="Liu Z.J."/>
        </authorList>
    </citation>
    <scope>NUCLEOTIDE SEQUENCE</scope>
    <source>
        <strain evidence="1">CP</strain>
    </source>
</reference>
<keyword evidence="2" id="KW-1185">Reference proteome</keyword>
<dbReference type="Proteomes" id="UP001180020">
    <property type="component" value="Unassembled WGS sequence"/>
</dbReference>
<name>A0AAV9DWV9_ACOCL</name>
<evidence type="ECO:0000313" key="1">
    <source>
        <dbReference type="EMBL" id="KAK1305289.1"/>
    </source>
</evidence>
<gene>
    <name evidence="1" type="ORF">QJS10_CPB11g01916</name>
</gene>
<proteinExistence type="predicted"/>
<sequence length="136" mass="15633">MLIPAPWVADLLPNKLQRHRGFDLITDRRGSQQLCGGDRIELRYCRHSTSWFRHDESWPRDVGASAVRVRKQHQIQTIVFMMSLAECVFKQCCHGAPRIERSHHSAGFQTDRGTKDKRLGGLSRKTLPTVICPAWL</sequence>
<evidence type="ECO:0000313" key="2">
    <source>
        <dbReference type="Proteomes" id="UP001180020"/>
    </source>
</evidence>
<comment type="caution">
    <text evidence="1">The sequence shown here is derived from an EMBL/GenBank/DDBJ whole genome shotgun (WGS) entry which is preliminary data.</text>
</comment>
<accession>A0AAV9DWV9</accession>
<dbReference type="EMBL" id="JAUJYO010000011">
    <property type="protein sequence ID" value="KAK1305289.1"/>
    <property type="molecule type" value="Genomic_DNA"/>
</dbReference>
<organism evidence="1 2">
    <name type="scientific">Acorus calamus</name>
    <name type="common">Sweet flag</name>
    <dbReference type="NCBI Taxonomy" id="4465"/>
    <lineage>
        <taxon>Eukaryota</taxon>
        <taxon>Viridiplantae</taxon>
        <taxon>Streptophyta</taxon>
        <taxon>Embryophyta</taxon>
        <taxon>Tracheophyta</taxon>
        <taxon>Spermatophyta</taxon>
        <taxon>Magnoliopsida</taxon>
        <taxon>Liliopsida</taxon>
        <taxon>Acoraceae</taxon>
        <taxon>Acorus</taxon>
    </lineage>
</organism>
<dbReference type="AlphaFoldDB" id="A0AAV9DWV9"/>
<reference evidence="1" key="2">
    <citation type="submission" date="2023-06" db="EMBL/GenBank/DDBJ databases">
        <authorList>
            <person name="Ma L."/>
            <person name="Liu K.-W."/>
            <person name="Li Z."/>
            <person name="Hsiao Y.-Y."/>
            <person name="Qi Y."/>
            <person name="Fu T."/>
            <person name="Tang G."/>
            <person name="Zhang D."/>
            <person name="Sun W.-H."/>
            <person name="Liu D.-K."/>
            <person name="Li Y."/>
            <person name="Chen G.-Z."/>
            <person name="Liu X.-D."/>
            <person name="Liao X.-Y."/>
            <person name="Jiang Y.-T."/>
            <person name="Yu X."/>
            <person name="Hao Y."/>
            <person name="Huang J."/>
            <person name="Zhao X.-W."/>
            <person name="Ke S."/>
            <person name="Chen Y.-Y."/>
            <person name="Wu W.-L."/>
            <person name="Hsu J.-L."/>
            <person name="Lin Y.-F."/>
            <person name="Huang M.-D."/>
            <person name="Li C.-Y."/>
            <person name="Huang L."/>
            <person name="Wang Z.-W."/>
            <person name="Zhao X."/>
            <person name="Zhong W.-Y."/>
            <person name="Peng D.-H."/>
            <person name="Ahmad S."/>
            <person name="Lan S."/>
            <person name="Zhang J.-S."/>
            <person name="Tsai W.-C."/>
            <person name="Van De Peer Y."/>
            <person name="Liu Z.-J."/>
        </authorList>
    </citation>
    <scope>NUCLEOTIDE SEQUENCE</scope>
    <source>
        <strain evidence="1">CP</strain>
        <tissue evidence="1">Leaves</tissue>
    </source>
</reference>
<protein>
    <submittedName>
        <fullName evidence="1">Uncharacterized protein</fullName>
    </submittedName>
</protein>